<sequence length="64" mass="7479">MFRSLHCRDPSLNLLLNPHRRGRPSLLLLDPRRPRRLSKRKLKTTSRALYAVLPEKHAVNSLVL</sequence>
<dbReference type="HOGENOM" id="CLU_2874054_0_0_1"/>
<evidence type="ECO:0000313" key="2">
    <source>
        <dbReference type="Proteomes" id="UP000008063"/>
    </source>
</evidence>
<name>F8PJS4_SERL3</name>
<dbReference type="AlphaFoldDB" id="F8PJS4"/>
<keyword evidence="2" id="KW-1185">Reference proteome</keyword>
<dbReference type="Proteomes" id="UP000008063">
    <property type="component" value="Unassembled WGS sequence"/>
</dbReference>
<reference evidence="2" key="1">
    <citation type="journal article" date="2011" name="Science">
        <title>The plant cell wall-decomposing machinery underlies the functional diversity of forest fungi.</title>
        <authorList>
            <person name="Eastwood D.C."/>
            <person name="Floudas D."/>
            <person name="Binder M."/>
            <person name="Majcherczyk A."/>
            <person name="Schneider P."/>
            <person name="Aerts A."/>
            <person name="Asiegbu F.O."/>
            <person name="Baker S.E."/>
            <person name="Barry K."/>
            <person name="Bendiksby M."/>
            <person name="Blumentritt M."/>
            <person name="Coutinho P.M."/>
            <person name="Cullen D."/>
            <person name="de Vries R.P."/>
            <person name="Gathman A."/>
            <person name="Goodell B."/>
            <person name="Henrissat B."/>
            <person name="Ihrmark K."/>
            <person name="Kauserud H."/>
            <person name="Kohler A."/>
            <person name="LaButti K."/>
            <person name="Lapidus A."/>
            <person name="Lavin J.L."/>
            <person name="Lee Y.-H."/>
            <person name="Lindquist E."/>
            <person name="Lilly W."/>
            <person name="Lucas S."/>
            <person name="Morin E."/>
            <person name="Murat C."/>
            <person name="Oguiza J.A."/>
            <person name="Park J."/>
            <person name="Pisabarro A.G."/>
            <person name="Riley R."/>
            <person name="Rosling A."/>
            <person name="Salamov A."/>
            <person name="Schmidt O."/>
            <person name="Schmutz J."/>
            <person name="Skrede I."/>
            <person name="Stenlid J."/>
            <person name="Wiebenga A."/>
            <person name="Xie X."/>
            <person name="Kuees U."/>
            <person name="Hibbett D.S."/>
            <person name="Hoffmeister D."/>
            <person name="Hoegberg N."/>
            <person name="Martin F."/>
            <person name="Grigoriev I.V."/>
            <person name="Watkinson S.C."/>
        </authorList>
    </citation>
    <scope>NUCLEOTIDE SEQUENCE [LARGE SCALE GENOMIC DNA]</scope>
    <source>
        <strain evidence="2">strain S7.3</strain>
    </source>
</reference>
<organism evidence="2">
    <name type="scientific">Serpula lacrymans var. lacrymans (strain S7.3)</name>
    <name type="common">Dry rot fungus</name>
    <dbReference type="NCBI Taxonomy" id="936435"/>
    <lineage>
        <taxon>Eukaryota</taxon>
        <taxon>Fungi</taxon>
        <taxon>Dikarya</taxon>
        <taxon>Basidiomycota</taxon>
        <taxon>Agaricomycotina</taxon>
        <taxon>Agaricomycetes</taxon>
        <taxon>Agaricomycetidae</taxon>
        <taxon>Boletales</taxon>
        <taxon>Coniophorineae</taxon>
        <taxon>Serpulaceae</taxon>
        <taxon>Serpula</taxon>
    </lineage>
</organism>
<protein>
    <submittedName>
        <fullName evidence="1">Uncharacterized protein</fullName>
    </submittedName>
</protein>
<gene>
    <name evidence="1" type="ORF">SERLA73DRAFT_129813</name>
</gene>
<evidence type="ECO:0000313" key="1">
    <source>
        <dbReference type="EMBL" id="EGO03484.1"/>
    </source>
</evidence>
<feature type="non-terminal residue" evidence="1">
    <location>
        <position position="64"/>
    </location>
</feature>
<proteinExistence type="predicted"/>
<accession>F8PJS4</accession>
<dbReference type="InParanoid" id="F8PJS4"/>
<dbReference type="EMBL" id="GL945475">
    <property type="protein sequence ID" value="EGO03484.1"/>
    <property type="molecule type" value="Genomic_DNA"/>
</dbReference>